<dbReference type="InterPro" id="IPR036612">
    <property type="entry name" value="KH_dom_type_1_sf"/>
</dbReference>
<evidence type="ECO:0000313" key="5">
    <source>
        <dbReference type="EMBL" id="CAX43028.1"/>
    </source>
</evidence>
<evidence type="ECO:0000256" key="1">
    <source>
        <dbReference type="PROSITE-ProRule" id="PRU00117"/>
    </source>
</evidence>
<dbReference type="InterPro" id="IPR056553">
    <property type="entry name" value="KH_Mug60-KHD4"/>
</dbReference>
<sequence length="960" mass="110417">MSNTVVLNLDYTFVIDPKYNNNEIITCYETHNGIWRQYTSKSTSSSSSSSSTGYKMIDNLYPLQQIAETINNNSNSNCNSVTVLDPSINNPLITVSINGDEKFVNDARHQILINYNRVGYKTLTLIEIEFMNINETFTDEMMKLCQRYEVEIIINNEINSFNKPSLSQKLDVEREQQQQQQLYSIHIVGKLDNITFCETAMRILIDSILNGYTIDCIDMELSMIPILGGIDLFNFHQIAKQTKANIYVPDLLPNLFNSKIVTNNKDLKIWITAKNITELLLTKFILNKLIQNNHNHLITEKIIMNKDKLDLMILNNQKNLLNIMFKYGVFIQLPNLGELNNSTVMVQGGNKESVDDCISDINGIATNYYTVDAIIPNIVNELGLVQLIQRKKTCNAVMNQYGLQINGHCDEIKLILKNLVANGNKGNICSAIKLRLELGNDQRDFISGKKNGKLIKILNQLQNIPKINFQNFNQYNFYIDIELTCQTILILKTLELLELELPSELKFNIPEVFHKSIIGNGGSIIQSIMKKYNVFIKFSTIKTCSSNVYSLKRINNVLIKCPRKNSKNIKLVKYEIDQLVYKCCMNDCSINPITPITTVYHSIKFQLLKSHYLMLINNNKLGQINKLENDYQSFINFPTSIEDFNPTDNKLLIDIKGSESKIKHCAKQLKKILPNNYEFKVTFNPTKFHDIFMINKQIFENQIVIPFKILLGIEIIANETPIESSNVDIDNDRVEPYHQFILSYFNENENEKESQSNLDKAIVSLTLFLREQGFLINEKRSMEFNPLIEPVVSTSPVKLQQSLFNPISPLPLQSITNFIDMRATPTTTKGVVSPHKNSTQLQSPVKLQFSPGKNNNNNYHQSRHQRHQSLCSPVKQQPYYSPTKQQFSPSKMQQYQYQQQQYQYQYQYQHSPIKQYSPIKQPNFQQFYIPSPTETLVPTTPTTSTSTSTTNTMTPYIYSI</sequence>
<dbReference type="VEuPathDB" id="FungiDB:CD36_85270"/>
<feature type="domain" description="K Homology" evidence="3">
    <location>
        <begin position="501"/>
        <end position="581"/>
    </location>
</feature>
<dbReference type="Gene3D" id="3.30.1370.10">
    <property type="entry name" value="K Homology domain, type 1"/>
    <property type="match status" value="1"/>
</dbReference>
<accession>B9WEB7</accession>
<keyword evidence="6" id="KW-1185">Reference proteome</keyword>
<dbReference type="SUPFAM" id="SSF54791">
    <property type="entry name" value="Eukaryotic type KH-domain (KH-domain type I)"/>
    <property type="match status" value="2"/>
</dbReference>
<dbReference type="Proteomes" id="UP000002605">
    <property type="component" value="Chromosome 3"/>
</dbReference>
<feature type="region of interest" description="Disordered" evidence="2">
    <location>
        <begin position="827"/>
        <end position="872"/>
    </location>
</feature>
<dbReference type="InterPro" id="IPR004088">
    <property type="entry name" value="KH_dom_type_1"/>
</dbReference>
<dbReference type="AlphaFoldDB" id="B9WEB7"/>
<organism evidence="5 6">
    <name type="scientific">Candida dubliniensis (strain CD36 / ATCC MYA-646 / CBS 7987 / NCPF 3949 / NRRL Y-17841)</name>
    <name type="common">Yeast</name>
    <dbReference type="NCBI Taxonomy" id="573826"/>
    <lineage>
        <taxon>Eukaryota</taxon>
        <taxon>Fungi</taxon>
        <taxon>Dikarya</taxon>
        <taxon>Ascomycota</taxon>
        <taxon>Saccharomycotina</taxon>
        <taxon>Pichiomycetes</taxon>
        <taxon>Debaryomycetaceae</taxon>
        <taxon>Candida/Lodderomyces clade</taxon>
        <taxon>Candida</taxon>
    </lineage>
</organism>
<reference evidence="5 6" key="1">
    <citation type="journal article" date="2009" name="Genome Res.">
        <title>Comparative genomics of the fungal pathogens Candida dubliniensis and Candida albicans.</title>
        <authorList>
            <person name="Jackson A.P."/>
            <person name="Gamble J.A."/>
            <person name="Yeomans T."/>
            <person name="Moran G.P."/>
            <person name="Saunders D."/>
            <person name="Harris D."/>
            <person name="Aslett M."/>
            <person name="Barrell J.F."/>
            <person name="Butler G."/>
            <person name="Citiulo F."/>
            <person name="Coleman D.C."/>
            <person name="de Groot P.W.J."/>
            <person name="Goodwin T.J."/>
            <person name="Quail M.A."/>
            <person name="McQuillan J."/>
            <person name="Munro C.A."/>
            <person name="Pain A."/>
            <person name="Poulter R.T."/>
            <person name="Rajandream M.A."/>
            <person name="Renauld H."/>
            <person name="Spiering M.J."/>
            <person name="Tivey A."/>
            <person name="Gow N.A.R."/>
            <person name="Barrell B."/>
            <person name="Sullivan D.J."/>
            <person name="Berriman M."/>
        </authorList>
    </citation>
    <scope>NUCLEOTIDE SEQUENCE [LARGE SCALE GENOMIC DNA]</scope>
    <source>
        <strain evidence="6">CD36 / ATCC MYA-646 / CBS 7987 / NCPF 3949 / NRRL Y-17841</strain>
    </source>
</reference>
<evidence type="ECO:0000259" key="3">
    <source>
        <dbReference type="SMART" id="SM00322"/>
    </source>
</evidence>
<dbReference type="SMART" id="SM00322">
    <property type="entry name" value="KH"/>
    <property type="match status" value="2"/>
</dbReference>
<evidence type="ECO:0000256" key="2">
    <source>
        <dbReference type="SAM" id="MobiDB-lite"/>
    </source>
</evidence>
<dbReference type="GeneID" id="8047090"/>
<keyword evidence="1" id="KW-0694">RNA-binding</keyword>
<dbReference type="Pfam" id="PF00013">
    <property type="entry name" value="KH_1"/>
    <property type="match status" value="1"/>
</dbReference>
<dbReference type="InterPro" id="IPR004087">
    <property type="entry name" value="KH_dom"/>
</dbReference>
<dbReference type="KEGG" id="cdu:CD36_85270"/>
<dbReference type="HOGENOM" id="CLU_012167_0_0_1"/>
<evidence type="ECO:0000313" key="4">
    <source>
        <dbReference type="CGD" id="CAL0000159377"/>
    </source>
</evidence>
<dbReference type="CGD" id="CAL0000159377">
    <property type="gene designation" value="Cd36_85270"/>
</dbReference>
<proteinExistence type="predicted"/>
<protein>
    <submittedName>
        <fullName evidence="5">Uncharacterized protein yll032c homologue, putative</fullName>
    </submittedName>
</protein>
<feature type="domain" description="K Homology" evidence="3">
    <location>
        <begin position="296"/>
        <end position="366"/>
    </location>
</feature>
<dbReference type="GO" id="GO:0003723">
    <property type="term" value="F:RNA binding"/>
    <property type="evidence" value="ECO:0007669"/>
    <property type="project" value="UniProtKB-UniRule"/>
</dbReference>
<dbReference type="eggNOG" id="KOG2208">
    <property type="taxonomic scope" value="Eukaryota"/>
</dbReference>
<dbReference type="EMBL" id="FM992690">
    <property type="protein sequence ID" value="CAX43028.1"/>
    <property type="molecule type" value="Genomic_DNA"/>
</dbReference>
<evidence type="ECO:0000313" key="6">
    <source>
        <dbReference type="Proteomes" id="UP000002605"/>
    </source>
</evidence>
<gene>
    <name evidence="4" type="ordered locus">Cd36_85270</name>
    <name evidence="5" type="ORF">CD36_85270</name>
</gene>
<dbReference type="PROSITE" id="PS50084">
    <property type="entry name" value="KH_TYPE_1"/>
    <property type="match status" value="1"/>
</dbReference>
<name>B9WEB7_CANDC</name>
<dbReference type="RefSeq" id="XP_002419434.1">
    <property type="nucleotide sequence ID" value="XM_002419389.1"/>
</dbReference>
<dbReference type="OrthoDB" id="271862at2759"/>
<dbReference type="Pfam" id="PF24563">
    <property type="entry name" value="KH_Mug60-KHD4"/>
    <property type="match status" value="1"/>
</dbReference>
<feature type="compositionally biased region" description="Polar residues" evidence="2">
    <location>
        <begin position="827"/>
        <end position="860"/>
    </location>
</feature>